<evidence type="ECO:0000313" key="1">
    <source>
        <dbReference type="EMBL" id="GAI60784.1"/>
    </source>
</evidence>
<dbReference type="EMBL" id="BARW01000191">
    <property type="protein sequence ID" value="GAI60784.1"/>
    <property type="molecule type" value="Genomic_DNA"/>
</dbReference>
<name>X1RZ28_9ZZZZ</name>
<dbReference type="AlphaFoldDB" id="X1RZ28"/>
<reference evidence="1" key="1">
    <citation type="journal article" date="2014" name="Front. Microbiol.">
        <title>High frequency of phylogenetically diverse reductive dehalogenase-homologous genes in deep subseafloor sedimentary metagenomes.</title>
        <authorList>
            <person name="Kawai M."/>
            <person name="Futagami T."/>
            <person name="Toyoda A."/>
            <person name="Takaki Y."/>
            <person name="Nishi S."/>
            <person name="Hori S."/>
            <person name="Arai W."/>
            <person name="Tsubouchi T."/>
            <person name="Morono Y."/>
            <person name="Uchiyama I."/>
            <person name="Ito T."/>
            <person name="Fujiyama A."/>
            <person name="Inagaki F."/>
            <person name="Takami H."/>
        </authorList>
    </citation>
    <scope>NUCLEOTIDE SEQUENCE</scope>
    <source>
        <strain evidence="1">Expedition CK06-06</strain>
    </source>
</reference>
<gene>
    <name evidence="1" type="ORF">S12H4_01080</name>
</gene>
<accession>X1RZ28</accession>
<comment type="caution">
    <text evidence="1">The sequence shown here is derived from an EMBL/GenBank/DDBJ whole genome shotgun (WGS) entry which is preliminary data.</text>
</comment>
<protein>
    <submittedName>
        <fullName evidence="1">Uncharacterized protein</fullName>
    </submittedName>
</protein>
<proteinExistence type="predicted"/>
<organism evidence="1">
    <name type="scientific">marine sediment metagenome</name>
    <dbReference type="NCBI Taxonomy" id="412755"/>
    <lineage>
        <taxon>unclassified sequences</taxon>
        <taxon>metagenomes</taxon>
        <taxon>ecological metagenomes</taxon>
    </lineage>
</organism>
<sequence>MIFGYGSLMSYRGLLRSIKERINLLDAIRVQIKGKRGFAKPTFNKICMDVDDFVLKGSIIKNKAEQGYIEGLIVKITQRDFPDFCSREGYTGGNKLITYSSNFNSVGEALWKLFQESIKNDYYKSIRNYRMKLKDKLDYTSKHYIPHPLVIKNLGYAIMFIAPGKYGTGNGNLKSRKNEENISYFMDINEVLKRADVNKNEFLTYTLECLYGGVHGINVKDIIDLISVNSEFFNEVKKKFNEELIIKEKVQFANCIFGSLDNYKQKFGNFEQNLSRSGLKSMIDYDD</sequence>